<organism evidence="2 3">
    <name type="scientific">Bacillus mobilis</name>
    <dbReference type="NCBI Taxonomy" id="2026190"/>
    <lineage>
        <taxon>Bacteria</taxon>
        <taxon>Bacillati</taxon>
        <taxon>Bacillota</taxon>
        <taxon>Bacilli</taxon>
        <taxon>Bacillales</taxon>
        <taxon>Bacillaceae</taxon>
        <taxon>Bacillus</taxon>
        <taxon>Bacillus cereus group</taxon>
    </lineage>
</organism>
<gene>
    <name evidence="2" type="ORF">AB1I70_19490</name>
</gene>
<keyword evidence="1" id="KW-0472">Membrane</keyword>
<keyword evidence="3" id="KW-1185">Reference proteome</keyword>
<dbReference type="RefSeq" id="WP_175562477.1">
    <property type="nucleotide sequence ID" value="NZ_FMBJ01000025.1"/>
</dbReference>
<name>A0ABV4RXB8_9BACI</name>
<dbReference type="EMBL" id="JBFDTY010000004">
    <property type="protein sequence ID" value="MFA2793507.1"/>
    <property type="molecule type" value="Genomic_DNA"/>
</dbReference>
<evidence type="ECO:0000256" key="1">
    <source>
        <dbReference type="SAM" id="Phobius"/>
    </source>
</evidence>
<reference evidence="2 3" key="1">
    <citation type="submission" date="2024-06" db="EMBL/GenBank/DDBJ databases">
        <title>Genetic profile and toxigenic potential of Bacillus cereus isolates from a Norwegian ice cream production plant,.</title>
        <authorList>
            <person name="Lindback T."/>
            <person name="Llarena A.-K."/>
            <person name="O'Sullivan K."/>
            <person name="Monshaugen M."/>
            <person name="Holmemo C.W."/>
            <person name="Aspholm M."/>
        </authorList>
    </citation>
    <scope>NUCLEOTIDE SEQUENCE [LARGE SCALE GENOMIC DNA]</scope>
    <source>
        <strain evidence="2 3">NVH-YM330</strain>
    </source>
</reference>
<accession>A0ABV4RXB8</accession>
<feature type="transmembrane region" description="Helical" evidence="1">
    <location>
        <begin position="29"/>
        <end position="46"/>
    </location>
</feature>
<keyword evidence="1" id="KW-1133">Transmembrane helix</keyword>
<evidence type="ECO:0000313" key="2">
    <source>
        <dbReference type="EMBL" id="MFA2793507.1"/>
    </source>
</evidence>
<protein>
    <submittedName>
        <fullName evidence="2">Uncharacterized protein</fullName>
    </submittedName>
</protein>
<evidence type="ECO:0000313" key="3">
    <source>
        <dbReference type="Proteomes" id="UP001571110"/>
    </source>
</evidence>
<keyword evidence="1" id="KW-0812">Transmembrane</keyword>
<sequence>MFKRLLVNFLFMLVVLLLAVEYMPNKNPYIFVGVISSILATGLYAIDKFFKRVPTE</sequence>
<dbReference type="Proteomes" id="UP001571110">
    <property type="component" value="Unassembled WGS sequence"/>
</dbReference>
<proteinExistence type="predicted"/>
<comment type="caution">
    <text evidence="2">The sequence shown here is derived from an EMBL/GenBank/DDBJ whole genome shotgun (WGS) entry which is preliminary data.</text>
</comment>